<dbReference type="InterPro" id="IPR003100">
    <property type="entry name" value="PAZ_dom"/>
</dbReference>
<dbReference type="SUPFAM" id="SSF101690">
    <property type="entry name" value="PAZ domain"/>
    <property type="match status" value="1"/>
</dbReference>
<evidence type="ECO:0000313" key="6">
    <source>
        <dbReference type="Proteomes" id="UP000019132"/>
    </source>
</evidence>
<dbReference type="Pfam" id="PF02170">
    <property type="entry name" value="PAZ"/>
    <property type="match status" value="1"/>
</dbReference>
<organism evidence="5 6">
    <name type="scientific">Globisporangium ultimum (strain ATCC 200006 / CBS 805.95 / DAOM BR144)</name>
    <name type="common">Pythium ultimum</name>
    <dbReference type="NCBI Taxonomy" id="431595"/>
    <lineage>
        <taxon>Eukaryota</taxon>
        <taxon>Sar</taxon>
        <taxon>Stramenopiles</taxon>
        <taxon>Oomycota</taxon>
        <taxon>Peronosporomycetes</taxon>
        <taxon>Pythiales</taxon>
        <taxon>Pythiaceae</taxon>
        <taxon>Globisporangium</taxon>
    </lineage>
</organism>
<dbReference type="EMBL" id="GL376593">
    <property type="status" value="NOT_ANNOTATED_CDS"/>
    <property type="molecule type" value="Genomic_DNA"/>
</dbReference>
<dbReference type="SUPFAM" id="SSF53098">
    <property type="entry name" value="Ribonuclease H-like"/>
    <property type="match status" value="1"/>
</dbReference>
<reference evidence="6" key="1">
    <citation type="journal article" date="2010" name="Genome Biol.">
        <title>Genome sequence of the necrotrophic plant pathogen Pythium ultimum reveals original pathogenicity mechanisms and effector repertoire.</title>
        <authorList>
            <person name="Levesque C.A."/>
            <person name="Brouwer H."/>
            <person name="Cano L."/>
            <person name="Hamilton J.P."/>
            <person name="Holt C."/>
            <person name="Huitema E."/>
            <person name="Raffaele S."/>
            <person name="Robideau G.P."/>
            <person name="Thines M."/>
            <person name="Win J."/>
            <person name="Zerillo M.M."/>
            <person name="Beakes G.W."/>
            <person name="Boore J.L."/>
            <person name="Busam D."/>
            <person name="Dumas B."/>
            <person name="Ferriera S."/>
            <person name="Fuerstenberg S.I."/>
            <person name="Gachon C.M."/>
            <person name="Gaulin E."/>
            <person name="Govers F."/>
            <person name="Grenville-Briggs L."/>
            <person name="Horner N."/>
            <person name="Hostetler J."/>
            <person name="Jiang R.H."/>
            <person name="Johnson J."/>
            <person name="Krajaejun T."/>
            <person name="Lin H."/>
            <person name="Meijer H.J."/>
            <person name="Moore B."/>
            <person name="Morris P."/>
            <person name="Phuntmart V."/>
            <person name="Puiu D."/>
            <person name="Shetty J."/>
            <person name="Stajich J.E."/>
            <person name="Tripathy S."/>
            <person name="Wawra S."/>
            <person name="van West P."/>
            <person name="Whitty B.R."/>
            <person name="Coutinho P.M."/>
            <person name="Henrissat B."/>
            <person name="Martin F."/>
            <person name="Thomas P.D."/>
            <person name="Tyler B.M."/>
            <person name="De Vries R.P."/>
            <person name="Kamoun S."/>
            <person name="Yandell M."/>
            <person name="Tisserat N."/>
            <person name="Buell C.R."/>
        </authorList>
    </citation>
    <scope>NUCLEOTIDE SEQUENCE</scope>
    <source>
        <strain evidence="6">DAOM:BR144</strain>
    </source>
</reference>
<dbReference type="STRING" id="431595.K3X8F2"/>
<dbReference type="HOGENOM" id="CLU_004544_0_0_1"/>
<evidence type="ECO:0000256" key="2">
    <source>
        <dbReference type="SAM" id="MobiDB-lite"/>
    </source>
</evidence>
<dbReference type="CDD" id="cd04657">
    <property type="entry name" value="Piwi_ago-like"/>
    <property type="match status" value="1"/>
</dbReference>
<dbReference type="Pfam" id="PF02171">
    <property type="entry name" value="Piwi"/>
    <property type="match status" value="1"/>
</dbReference>
<dbReference type="InterPro" id="IPR032474">
    <property type="entry name" value="Argonaute_N"/>
</dbReference>
<evidence type="ECO:0000259" key="3">
    <source>
        <dbReference type="PROSITE" id="PS50821"/>
    </source>
</evidence>
<dbReference type="Proteomes" id="UP000019132">
    <property type="component" value="Unassembled WGS sequence"/>
</dbReference>
<dbReference type="PANTHER" id="PTHR22891">
    <property type="entry name" value="EUKARYOTIC TRANSLATION INITIATION FACTOR 2C"/>
    <property type="match status" value="1"/>
</dbReference>
<dbReference type="Gene3D" id="3.30.420.10">
    <property type="entry name" value="Ribonuclease H-like superfamily/Ribonuclease H"/>
    <property type="match status" value="1"/>
</dbReference>
<dbReference type="Pfam" id="PF16486">
    <property type="entry name" value="ArgoN"/>
    <property type="match status" value="1"/>
</dbReference>
<dbReference type="InterPro" id="IPR003165">
    <property type="entry name" value="Piwi"/>
</dbReference>
<dbReference type="InterPro" id="IPR036397">
    <property type="entry name" value="RNaseH_sf"/>
</dbReference>
<dbReference type="InterPro" id="IPR036085">
    <property type="entry name" value="PAZ_dom_sf"/>
</dbReference>
<dbReference type="InterPro" id="IPR032473">
    <property type="entry name" value="Argonaute_Mid_dom"/>
</dbReference>
<dbReference type="GO" id="GO:0003723">
    <property type="term" value="F:RNA binding"/>
    <property type="evidence" value="ECO:0007669"/>
    <property type="project" value="InterPro"/>
</dbReference>
<dbReference type="SMART" id="SM00949">
    <property type="entry name" value="PAZ"/>
    <property type="match status" value="1"/>
</dbReference>
<reference evidence="5" key="3">
    <citation type="submission" date="2015-02" db="UniProtKB">
        <authorList>
            <consortium name="EnsemblProtists"/>
        </authorList>
    </citation>
    <scope>IDENTIFICATION</scope>
    <source>
        <strain evidence="5">DAOM BR144</strain>
    </source>
</reference>
<evidence type="ECO:0000256" key="1">
    <source>
        <dbReference type="RuleBase" id="RU361178"/>
    </source>
</evidence>
<protein>
    <recommendedName>
        <fullName evidence="7">Piwi domain-containing protein</fullName>
    </recommendedName>
</protein>
<evidence type="ECO:0000313" key="5">
    <source>
        <dbReference type="EnsemblProtists" id="PYU1_T013501"/>
    </source>
</evidence>
<feature type="region of interest" description="Disordered" evidence="2">
    <location>
        <begin position="18"/>
        <end position="64"/>
    </location>
</feature>
<evidence type="ECO:0000259" key="4">
    <source>
        <dbReference type="PROSITE" id="PS50822"/>
    </source>
</evidence>
<dbReference type="Pfam" id="PF16488">
    <property type="entry name" value="ArgoL2"/>
    <property type="match status" value="1"/>
</dbReference>
<feature type="compositionally biased region" description="Basic and acidic residues" evidence="2">
    <location>
        <begin position="18"/>
        <end position="63"/>
    </location>
</feature>
<keyword evidence="6" id="KW-1185">Reference proteome</keyword>
<dbReference type="SMART" id="SM01163">
    <property type="entry name" value="DUF1785"/>
    <property type="match status" value="1"/>
</dbReference>
<dbReference type="PROSITE" id="PS50821">
    <property type="entry name" value="PAZ"/>
    <property type="match status" value="1"/>
</dbReference>
<evidence type="ECO:0008006" key="7">
    <source>
        <dbReference type="Google" id="ProtNLM"/>
    </source>
</evidence>
<dbReference type="InterPro" id="IPR014811">
    <property type="entry name" value="ArgoL1"/>
</dbReference>
<dbReference type="eggNOG" id="KOG1041">
    <property type="taxonomic scope" value="Eukaryota"/>
</dbReference>
<dbReference type="InParanoid" id="K3X8F2"/>
<proteinExistence type="inferred from homology"/>
<dbReference type="Pfam" id="PF08699">
    <property type="entry name" value="ArgoL1"/>
    <property type="match status" value="1"/>
</dbReference>
<feature type="domain" description="PAZ" evidence="3">
    <location>
        <begin position="232"/>
        <end position="343"/>
    </location>
</feature>
<dbReference type="SMART" id="SM00950">
    <property type="entry name" value="Piwi"/>
    <property type="match status" value="1"/>
</dbReference>
<dbReference type="VEuPathDB" id="FungiDB:PYU1_G013472"/>
<dbReference type="CDD" id="cd02846">
    <property type="entry name" value="PAZ_argonaute_like"/>
    <property type="match status" value="1"/>
</dbReference>
<dbReference type="OMA" id="VMDPPDV"/>
<name>K3X8F2_GLOUD</name>
<dbReference type="PROSITE" id="PS50822">
    <property type="entry name" value="PIWI"/>
    <property type="match status" value="1"/>
</dbReference>
<reference evidence="6" key="2">
    <citation type="submission" date="2010-04" db="EMBL/GenBank/DDBJ databases">
        <authorList>
            <person name="Buell R."/>
            <person name="Hamilton J."/>
            <person name="Hostetler J."/>
        </authorList>
    </citation>
    <scope>NUCLEOTIDE SEQUENCE [LARGE SCALE GENOMIC DNA]</scope>
    <source>
        <strain evidence="6">DAOM:BR144</strain>
    </source>
</reference>
<dbReference type="EnsemblProtists" id="PYU1_T013501">
    <property type="protein sequence ID" value="PYU1_T013501"/>
    <property type="gene ID" value="PYU1_G013472"/>
</dbReference>
<dbReference type="Pfam" id="PF16487">
    <property type="entry name" value="ArgoMid"/>
    <property type="match status" value="1"/>
</dbReference>
<dbReference type="InterPro" id="IPR012337">
    <property type="entry name" value="RNaseH-like_sf"/>
</dbReference>
<dbReference type="InterPro" id="IPR045246">
    <property type="entry name" value="Piwi_ago-like"/>
</dbReference>
<dbReference type="AlphaFoldDB" id="K3X8F2"/>
<sequence length="846" mass="95085">MTEIFKYHVAVELTPLDNDAKYGPRSAEVKDVTMSDAEPKQQDVEMSEPSERDRKPPPSDRPLRKQLVRMVINAVLQQYEADFDGIRVVHDGMAAIYSPRRLPWDTKDFLEVNPDGPVSAEAKAQRKGRGPRTFSVKLKYVETINMRELTEYYTNPEANPMPALQALDVAARHLGAQRLIPVGRNFFSMKKTHSLRGGKELCWGYHQSIRITQKKLMLNMDQAATVFYAPGPLIELVLAALNARDARDVRHLSEREAKNLSRALRKIEIVTTHRVDRKKPINGISSQPVDATMIEIEGKEVSVADYFSQRYNVTLRFPNLPAVNIGGRKKPTYLPIEVCEVAPGQRCSNINDLDTAEIIRQTSQKPNLRQENIMDQVRGAGFENDPYLSAFGMKVELKMENLDARVLETPEVQYANISERPNMGSWNLRDRRFVEGASLRNWGVVIHANISERDVQRFIGTMCDVARKCAIDIHDTNPVIVHQDSHRAAQVEELMTICHRDLENRNLGPPQLIMVIKKDKTVGPYSDIKRMSDTVLGIPSQCIVAANVAKSQAQYCANVCMKINMKLNGKNSILRDHLPLVSSSPTMIIGANITHPRSGMGSRPSIASVVASLDRYSAKYVARVAAQKASNDISSLPFMLRDLFLAYYQATNRKPEHIVYYRDGVSDGQFYDILQTEMKALRKACMMMSEDFIPPVTFIVANKRHHMRGFGLNSRDCDRSGNIQPGTVIDTGIVDSHRFDFFLYGHSGIQGTSCPAHYTVLHDENNMSADDVQKLTYSLCYTFARCTRSVSVVPPVYYAQLAAARANFFLNEGSDGASTVGSGHSNSSNFDFSGLHKDLYNCMFYI</sequence>
<dbReference type="InterPro" id="IPR032472">
    <property type="entry name" value="ArgoL2"/>
</dbReference>
<comment type="similarity">
    <text evidence="1">Belongs to the argonaute family.</text>
</comment>
<feature type="domain" description="Piwi" evidence="4">
    <location>
        <begin position="511"/>
        <end position="811"/>
    </location>
</feature>
<dbReference type="Gene3D" id="3.40.50.2300">
    <property type="match status" value="1"/>
</dbReference>
<accession>K3X8F2</accession>
<dbReference type="Gene3D" id="2.170.260.10">
    <property type="entry name" value="paz domain"/>
    <property type="match status" value="1"/>
</dbReference>